<dbReference type="PROSITE" id="PS50109">
    <property type="entry name" value="HIS_KIN"/>
    <property type="match status" value="1"/>
</dbReference>
<dbReference type="Proteomes" id="UP000185990">
    <property type="component" value="Unassembled WGS sequence"/>
</dbReference>
<accession>A0A853ZL98</accession>
<sequence length="397" mass="44554">MISDIQTKLLIVDDLPENLLALEALIKREDRTVYKALSADEALSLLLQHEFAMAILDVQMPGMNGFELAELMRGTEKTKSIPIVFVSAAGREMNYAFKGYESGAVDFLHKPLDIHAVKSKVNVFVDLYRQRKEVRQQVEALEHSRREQEVLLAQLQVTQVELEHAVRMRDDFMSIVSHEVRTPLNGLILETQLRKMHLARDNAAAFTLDKMKAMVERDERQIQSLIRLIEDMLDVSRIRTGKLSIRPSRFDLSVAVGNLLESFAAQVSAAQSSVNYRAGQPVIGQWDEFRIEQVVSNLLTNALRYGAKKPIDVSVYAQGDQAVIEVTDQGIGISEENQQRIFQQFERVAGSHVVTGLGLGLFISEQIVAAHNGQITVRSTLGEGAMFRVCLPLEQKT</sequence>
<evidence type="ECO:0000256" key="5">
    <source>
        <dbReference type="ARBA" id="ARBA00022777"/>
    </source>
</evidence>
<gene>
    <name evidence="10" type="ORF">BOH74_20360</name>
</gene>
<reference evidence="10 11" key="1">
    <citation type="submission" date="2016-11" db="EMBL/GenBank/DDBJ databases">
        <title>Draft genome of Pseudomonas versuta A4R1.12.</title>
        <authorList>
            <person name="See-Too W.-S."/>
        </authorList>
    </citation>
    <scope>NUCLEOTIDE SEQUENCE [LARGE SCALE GENOMIC DNA]</scope>
    <source>
        <strain evidence="10 11">A4R1.12</strain>
    </source>
</reference>
<dbReference type="Gene3D" id="3.40.50.2300">
    <property type="match status" value="1"/>
</dbReference>
<dbReference type="InterPro" id="IPR003661">
    <property type="entry name" value="HisK_dim/P_dom"/>
</dbReference>
<dbReference type="FunFam" id="3.30.565.10:FF:000006">
    <property type="entry name" value="Sensor histidine kinase WalK"/>
    <property type="match status" value="1"/>
</dbReference>
<dbReference type="InterPro" id="IPR003594">
    <property type="entry name" value="HATPase_dom"/>
</dbReference>
<evidence type="ECO:0000313" key="11">
    <source>
        <dbReference type="Proteomes" id="UP000185990"/>
    </source>
</evidence>
<dbReference type="SMART" id="SM00388">
    <property type="entry name" value="HisKA"/>
    <property type="match status" value="1"/>
</dbReference>
<dbReference type="InterPro" id="IPR036097">
    <property type="entry name" value="HisK_dim/P_sf"/>
</dbReference>
<feature type="domain" description="Histidine kinase" evidence="8">
    <location>
        <begin position="175"/>
        <end position="395"/>
    </location>
</feature>
<evidence type="ECO:0000256" key="1">
    <source>
        <dbReference type="ARBA" id="ARBA00000085"/>
    </source>
</evidence>
<dbReference type="GO" id="GO:0000155">
    <property type="term" value="F:phosphorelay sensor kinase activity"/>
    <property type="evidence" value="ECO:0007669"/>
    <property type="project" value="InterPro"/>
</dbReference>
<comment type="caution">
    <text evidence="10">The sequence shown here is derived from an EMBL/GenBank/DDBJ whole genome shotgun (WGS) entry which is preliminary data.</text>
</comment>
<evidence type="ECO:0000259" key="9">
    <source>
        <dbReference type="PROSITE" id="PS50110"/>
    </source>
</evidence>
<dbReference type="Pfam" id="PF00512">
    <property type="entry name" value="HisKA"/>
    <property type="match status" value="1"/>
</dbReference>
<dbReference type="EC" id="2.7.13.3" evidence="2"/>
<keyword evidence="5 10" id="KW-0418">Kinase</keyword>
<comment type="catalytic activity">
    <reaction evidence="1">
        <text>ATP + protein L-histidine = ADP + protein N-phospho-L-histidine.</text>
        <dbReference type="EC" id="2.7.13.3"/>
    </reaction>
</comment>
<keyword evidence="3 6" id="KW-0597">Phosphoprotein</keyword>
<dbReference type="InterPro" id="IPR004358">
    <property type="entry name" value="Sig_transdc_His_kin-like_C"/>
</dbReference>
<dbReference type="InterPro" id="IPR005467">
    <property type="entry name" value="His_kinase_dom"/>
</dbReference>
<dbReference type="PRINTS" id="PR00344">
    <property type="entry name" value="BCTRLSENSOR"/>
</dbReference>
<organism evidence="10 11">
    <name type="scientific">Pseudomonas versuta</name>
    <dbReference type="NCBI Taxonomy" id="1788301"/>
    <lineage>
        <taxon>Bacteria</taxon>
        <taxon>Pseudomonadati</taxon>
        <taxon>Pseudomonadota</taxon>
        <taxon>Gammaproteobacteria</taxon>
        <taxon>Pseudomonadales</taxon>
        <taxon>Pseudomonadaceae</taxon>
        <taxon>Pseudomonas</taxon>
    </lineage>
</organism>
<dbReference type="SUPFAM" id="SSF55874">
    <property type="entry name" value="ATPase domain of HSP90 chaperone/DNA topoisomerase II/histidine kinase"/>
    <property type="match status" value="1"/>
</dbReference>
<dbReference type="InterPro" id="IPR036890">
    <property type="entry name" value="HATPase_C_sf"/>
</dbReference>
<evidence type="ECO:0000256" key="6">
    <source>
        <dbReference type="PROSITE-ProRule" id="PRU00169"/>
    </source>
</evidence>
<dbReference type="InterPro" id="IPR001789">
    <property type="entry name" value="Sig_transdc_resp-reg_receiver"/>
</dbReference>
<dbReference type="SUPFAM" id="SSF47384">
    <property type="entry name" value="Homodimeric domain of signal transducing histidine kinase"/>
    <property type="match status" value="1"/>
</dbReference>
<keyword evidence="4" id="KW-0808">Transferase</keyword>
<dbReference type="CDD" id="cd00082">
    <property type="entry name" value="HisKA"/>
    <property type="match status" value="1"/>
</dbReference>
<evidence type="ECO:0000259" key="8">
    <source>
        <dbReference type="PROSITE" id="PS50109"/>
    </source>
</evidence>
<evidence type="ECO:0000256" key="4">
    <source>
        <dbReference type="ARBA" id="ARBA00022679"/>
    </source>
</evidence>
<dbReference type="SUPFAM" id="SSF52172">
    <property type="entry name" value="CheY-like"/>
    <property type="match status" value="1"/>
</dbReference>
<dbReference type="Gene3D" id="1.10.287.130">
    <property type="match status" value="1"/>
</dbReference>
<dbReference type="SMART" id="SM00387">
    <property type="entry name" value="HATPase_c"/>
    <property type="match status" value="1"/>
</dbReference>
<keyword evidence="7" id="KW-0175">Coiled coil</keyword>
<evidence type="ECO:0000313" key="10">
    <source>
        <dbReference type="EMBL" id="OKA18532.1"/>
    </source>
</evidence>
<dbReference type="RefSeq" id="WP_073510481.1">
    <property type="nucleotide sequence ID" value="NZ_MPJD01000039.1"/>
</dbReference>
<dbReference type="AlphaFoldDB" id="A0A853ZL98"/>
<dbReference type="Pfam" id="PF02518">
    <property type="entry name" value="HATPase_c"/>
    <property type="match status" value="1"/>
</dbReference>
<dbReference type="PANTHER" id="PTHR43547">
    <property type="entry name" value="TWO-COMPONENT HISTIDINE KINASE"/>
    <property type="match status" value="1"/>
</dbReference>
<dbReference type="SMART" id="SM00448">
    <property type="entry name" value="REC"/>
    <property type="match status" value="1"/>
</dbReference>
<dbReference type="InterPro" id="IPR011006">
    <property type="entry name" value="CheY-like_superfamily"/>
</dbReference>
<name>A0A853ZL98_9PSED</name>
<feature type="modified residue" description="4-aspartylphosphate" evidence="6">
    <location>
        <position position="57"/>
    </location>
</feature>
<dbReference type="GO" id="GO:0005886">
    <property type="term" value="C:plasma membrane"/>
    <property type="evidence" value="ECO:0007669"/>
    <property type="project" value="UniProtKB-ARBA"/>
</dbReference>
<feature type="domain" description="Response regulatory" evidence="9">
    <location>
        <begin position="8"/>
        <end position="125"/>
    </location>
</feature>
<dbReference type="EMBL" id="MPJD01000039">
    <property type="protein sequence ID" value="OKA18532.1"/>
    <property type="molecule type" value="Genomic_DNA"/>
</dbReference>
<feature type="coiled-coil region" evidence="7">
    <location>
        <begin position="124"/>
        <end position="158"/>
    </location>
</feature>
<dbReference type="PROSITE" id="PS50110">
    <property type="entry name" value="RESPONSE_REGULATORY"/>
    <property type="match status" value="1"/>
</dbReference>
<dbReference type="PANTHER" id="PTHR43547:SF2">
    <property type="entry name" value="HYBRID SIGNAL TRANSDUCTION HISTIDINE KINASE C"/>
    <property type="match status" value="1"/>
</dbReference>
<evidence type="ECO:0000256" key="3">
    <source>
        <dbReference type="ARBA" id="ARBA00022553"/>
    </source>
</evidence>
<protein>
    <recommendedName>
        <fullName evidence="2">histidine kinase</fullName>
        <ecNumber evidence="2">2.7.13.3</ecNumber>
    </recommendedName>
</protein>
<evidence type="ECO:0000256" key="7">
    <source>
        <dbReference type="SAM" id="Coils"/>
    </source>
</evidence>
<dbReference type="Gene3D" id="3.30.565.10">
    <property type="entry name" value="Histidine kinase-like ATPase, C-terminal domain"/>
    <property type="match status" value="1"/>
</dbReference>
<dbReference type="Pfam" id="PF00072">
    <property type="entry name" value="Response_reg"/>
    <property type="match status" value="1"/>
</dbReference>
<evidence type="ECO:0000256" key="2">
    <source>
        <dbReference type="ARBA" id="ARBA00012438"/>
    </source>
</evidence>
<proteinExistence type="predicted"/>